<feature type="compositionally biased region" description="Low complexity" evidence="2">
    <location>
        <begin position="367"/>
        <end position="376"/>
    </location>
</feature>
<accession>A0A6P8J5U8</accession>
<dbReference type="SUPFAM" id="SSF49265">
    <property type="entry name" value="Fibronectin type III"/>
    <property type="match status" value="1"/>
</dbReference>
<dbReference type="CDD" id="cd00063">
    <property type="entry name" value="FN3"/>
    <property type="match status" value="1"/>
</dbReference>
<protein>
    <submittedName>
        <fullName evidence="5">Activating transcription factor 7-interacting protein 1-like</fullName>
    </submittedName>
</protein>
<dbReference type="GO" id="GO:0005667">
    <property type="term" value="C:transcription regulator complex"/>
    <property type="evidence" value="ECO:0007669"/>
    <property type="project" value="TreeGrafter"/>
</dbReference>
<evidence type="ECO:0000256" key="1">
    <source>
        <dbReference type="SAM" id="Coils"/>
    </source>
</evidence>
<dbReference type="InterPro" id="IPR013783">
    <property type="entry name" value="Ig-like_fold"/>
</dbReference>
<organism evidence="4 5">
    <name type="scientific">Actinia tenebrosa</name>
    <name type="common">Australian red waratah sea anemone</name>
    <dbReference type="NCBI Taxonomy" id="6105"/>
    <lineage>
        <taxon>Eukaryota</taxon>
        <taxon>Metazoa</taxon>
        <taxon>Cnidaria</taxon>
        <taxon>Anthozoa</taxon>
        <taxon>Hexacorallia</taxon>
        <taxon>Actiniaria</taxon>
        <taxon>Actiniidae</taxon>
        <taxon>Actinia</taxon>
    </lineage>
</organism>
<dbReference type="GO" id="GO:0006355">
    <property type="term" value="P:regulation of DNA-templated transcription"/>
    <property type="evidence" value="ECO:0007669"/>
    <property type="project" value="TreeGrafter"/>
</dbReference>
<dbReference type="InterPro" id="IPR056565">
    <property type="entry name" value="Fn3_ATF7IP"/>
</dbReference>
<feature type="compositionally biased region" description="Basic and acidic residues" evidence="2">
    <location>
        <begin position="13"/>
        <end position="23"/>
    </location>
</feature>
<dbReference type="GO" id="GO:0005634">
    <property type="term" value="C:nucleus"/>
    <property type="evidence" value="ECO:0007669"/>
    <property type="project" value="TreeGrafter"/>
</dbReference>
<feature type="compositionally biased region" description="Polar residues" evidence="2">
    <location>
        <begin position="107"/>
        <end position="116"/>
    </location>
</feature>
<sequence>MEELSEAPAKKRKIEDSASEKAESNLVSEIQKNSNSTLKQKPFQIKTASLARLRQAAKNLSPSKSTQNKDNATAVITADKNQKDGQTTEDGERKDIGPTNGVGSDVIISSTGSSPARSPKPEDLTVLSTPPKQSNTSCRRPDFAKNLDERLESHDTPDKQENDLAQTEKDDNKVEENASQNKKNDKKSEIMDVDKKDVREVEVGEETRTANNASEEKTKIDFNATELQKVLRAMIDEKFKQVEEFYQAQEPENELYSRIARLEEENKSLKEYAAKLEKAVKLLLNNQQIKKEKMTSQWVQTDQMALPPRPNSAPNKTITRSPPTAIRSQSQLNQVNKPGNPAAMTSRLTSTQAPIPGHSMRPDFHPQQRMLQQQQQVRPPNSSGQVPRAQAFSSTQLQGQRPPHTQYVQNPKPLVLQGSVGAPRRPTPVTVTVHPQTTTQTSKTNTILSPAYPNYPQKPTYPPNARPQQPVQQIPKFVPSPGNRPPVSAPAVMQQGPTTQILPGVVSRPPPPQRGLPPPQQGLPRLPPPQQGLPPPQQGLPPPQQGLPPPQQGLPPPQQGLPPQRSPQGIQQYSNVVGLRSPPNSRPGNTTSMHPMQAQVANNSLVTAPGSVQRVVSPSTNRQPTPQGMTIVSPREQGLAQNAQTGTNSLPVDLPPRPIVSIAVVSNGIVLSWNMQNAQSSPRIVRYQLFALQDMGTTNPPSQWKKIGVVNALPLPMACTLTQFMPGNKYHFTVRAQDEHGRCGPLSEPCTITLT</sequence>
<dbReference type="PANTHER" id="PTHR23210:SF26">
    <property type="entry name" value="ACTIVATING TRANSCRIPTION FACTOR 7-INTERACTING PROTEIN 1"/>
    <property type="match status" value="1"/>
</dbReference>
<gene>
    <name evidence="5" type="primary">LOC116308756</name>
</gene>
<dbReference type="AlphaFoldDB" id="A0A6P8J5U8"/>
<feature type="compositionally biased region" description="Low complexity" evidence="2">
    <location>
        <begin position="427"/>
        <end position="441"/>
    </location>
</feature>
<feature type="compositionally biased region" description="Polar residues" evidence="2">
    <location>
        <begin position="126"/>
        <end position="138"/>
    </location>
</feature>
<feature type="compositionally biased region" description="Polar residues" evidence="2">
    <location>
        <begin position="377"/>
        <end position="399"/>
    </location>
</feature>
<dbReference type="KEGG" id="aten:116308756"/>
<keyword evidence="1" id="KW-0175">Coiled coil</keyword>
<evidence type="ECO:0000259" key="3">
    <source>
        <dbReference type="PROSITE" id="PS50853"/>
    </source>
</evidence>
<dbReference type="InterPro" id="IPR003961">
    <property type="entry name" value="FN3_dom"/>
</dbReference>
<dbReference type="SMART" id="SM00060">
    <property type="entry name" value="FN3"/>
    <property type="match status" value="1"/>
</dbReference>
<dbReference type="RefSeq" id="XP_031575097.1">
    <property type="nucleotide sequence ID" value="XM_031719237.1"/>
</dbReference>
<dbReference type="Pfam" id="PF16794">
    <property type="entry name" value="fn3_4"/>
    <property type="match status" value="1"/>
</dbReference>
<proteinExistence type="predicted"/>
<evidence type="ECO:0000313" key="4">
    <source>
        <dbReference type="Proteomes" id="UP000515163"/>
    </source>
</evidence>
<dbReference type="GeneID" id="116308756"/>
<keyword evidence="4" id="KW-1185">Reference proteome</keyword>
<evidence type="ECO:0000256" key="2">
    <source>
        <dbReference type="SAM" id="MobiDB-lite"/>
    </source>
</evidence>
<dbReference type="Proteomes" id="UP000515163">
    <property type="component" value="Unplaced"/>
</dbReference>
<feature type="compositionally biased region" description="Polar residues" evidence="2">
    <location>
        <begin position="312"/>
        <end position="337"/>
    </location>
</feature>
<evidence type="ECO:0000313" key="5">
    <source>
        <dbReference type="RefSeq" id="XP_031575097.1"/>
    </source>
</evidence>
<dbReference type="OrthoDB" id="2434995at2759"/>
<feature type="compositionally biased region" description="Basic and acidic residues" evidence="2">
    <location>
        <begin position="139"/>
        <end position="214"/>
    </location>
</feature>
<feature type="region of interest" description="Disordered" evidence="2">
    <location>
        <begin position="292"/>
        <end position="409"/>
    </location>
</feature>
<feature type="coiled-coil region" evidence="1">
    <location>
        <begin position="252"/>
        <end position="286"/>
    </location>
</feature>
<dbReference type="PROSITE" id="PS50853">
    <property type="entry name" value="FN3"/>
    <property type="match status" value="1"/>
</dbReference>
<dbReference type="InterPro" id="IPR036116">
    <property type="entry name" value="FN3_sf"/>
</dbReference>
<name>A0A6P8J5U8_ACTTE</name>
<feature type="compositionally biased region" description="Polar residues" evidence="2">
    <location>
        <begin position="58"/>
        <end position="71"/>
    </location>
</feature>
<feature type="domain" description="Fibronectin type-III" evidence="3">
    <location>
        <begin position="655"/>
        <end position="755"/>
    </location>
</feature>
<dbReference type="PANTHER" id="PTHR23210">
    <property type="entry name" value="ACTIVATING TRANSCRIPTION FACTOR 7 INTERACTING PROTEIN"/>
    <property type="match status" value="1"/>
</dbReference>
<feature type="compositionally biased region" description="Polar residues" evidence="2">
    <location>
        <begin position="25"/>
        <end position="39"/>
    </location>
</feature>
<dbReference type="InterPro" id="IPR026085">
    <property type="entry name" value="ATF7-int"/>
</dbReference>
<dbReference type="InParanoid" id="A0A6P8J5U8"/>
<feature type="region of interest" description="Disordered" evidence="2">
    <location>
        <begin position="421"/>
        <end position="569"/>
    </location>
</feature>
<dbReference type="Gene3D" id="2.60.40.10">
    <property type="entry name" value="Immunoglobulins"/>
    <property type="match status" value="1"/>
</dbReference>
<feature type="region of interest" description="Disordered" evidence="2">
    <location>
        <begin position="1"/>
        <end position="214"/>
    </location>
</feature>
<feature type="compositionally biased region" description="Pro residues" evidence="2">
    <location>
        <begin position="508"/>
        <end position="560"/>
    </location>
</feature>
<reference evidence="5" key="1">
    <citation type="submission" date="2025-08" db="UniProtKB">
        <authorList>
            <consortium name="RefSeq"/>
        </authorList>
    </citation>
    <scope>IDENTIFICATION</scope>
    <source>
        <tissue evidence="5">Tentacle</tissue>
    </source>
</reference>
<dbReference type="GO" id="GO:0003712">
    <property type="term" value="F:transcription coregulator activity"/>
    <property type="evidence" value="ECO:0007669"/>
    <property type="project" value="TreeGrafter"/>
</dbReference>